<keyword evidence="13" id="KW-1185">Reference proteome</keyword>
<dbReference type="AlphaFoldDB" id="A0A5R9F4L4"/>
<evidence type="ECO:0000259" key="11">
    <source>
        <dbReference type="PROSITE" id="PS50110"/>
    </source>
</evidence>
<dbReference type="EMBL" id="SWLG01000009">
    <property type="protein sequence ID" value="TLS36578.1"/>
    <property type="molecule type" value="Genomic_DNA"/>
</dbReference>
<dbReference type="SUPFAM" id="SSF52172">
    <property type="entry name" value="CheY-like"/>
    <property type="match status" value="1"/>
</dbReference>
<dbReference type="PIRSF" id="PIRSF006171">
    <property type="entry name" value="RR_citrat_malat"/>
    <property type="match status" value="1"/>
</dbReference>
<evidence type="ECO:0000256" key="8">
    <source>
        <dbReference type="ARBA" id="ARBA00023163"/>
    </source>
</evidence>
<feature type="modified residue" description="4-aspartylphosphate" evidence="10">
    <location>
        <position position="58"/>
    </location>
</feature>
<gene>
    <name evidence="12" type="ORF">FCL54_13705</name>
</gene>
<dbReference type="InterPro" id="IPR051271">
    <property type="entry name" value="2C-system_Tx_regulators"/>
</dbReference>
<dbReference type="Pfam" id="PF00072">
    <property type="entry name" value="Response_reg"/>
    <property type="match status" value="1"/>
</dbReference>
<dbReference type="InterPro" id="IPR024187">
    <property type="entry name" value="Sig_transdc_resp-reg_cit/mal"/>
</dbReference>
<comment type="subcellular location">
    <subcellularLocation>
        <location evidence="1 9">Cytoplasm</location>
    </subcellularLocation>
</comment>
<proteinExistence type="predicted"/>
<evidence type="ECO:0000313" key="13">
    <source>
        <dbReference type="Proteomes" id="UP000308230"/>
    </source>
</evidence>
<evidence type="ECO:0000256" key="1">
    <source>
        <dbReference type="ARBA" id="ARBA00004496"/>
    </source>
</evidence>
<feature type="domain" description="Response regulatory" evidence="11">
    <location>
        <begin position="7"/>
        <end position="123"/>
    </location>
</feature>
<name>A0A5R9F4L4_9BACL</name>
<dbReference type="OrthoDB" id="9759232at2"/>
<dbReference type="GO" id="GO:0003700">
    <property type="term" value="F:DNA-binding transcription factor activity"/>
    <property type="evidence" value="ECO:0007669"/>
    <property type="project" value="InterPro"/>
</dbReference>
<organism evidence="12 13">
    <name type="scientific">Exobacillus caeni</name>
    <dbReference type="NCBI Taxonomy" id="2574798"/>
    <lineage>
        <taxon>Bacteria</taxon>
        <taxon>Bacillati</taxon>
        <taxon>Bacillota</taxon>
        <taxon>Bacilli</taxon>
        <taxon>Bacillales</taxon>
        <taxon>Guptibacillaceae</taxon>
        <taxon>Exobacillus</taxon>
    </lineage>
</organism>
<keyword evidence="7 9" id="KW-0010">Activator</keyword>
<dbReference type="InterPro" id="IPR048714">
    <property type="entry name" value="DpiA-like_HTH"/>
</dbReference>
<evidence type="ECO:0000313" key="12">
    <source>
        <dbReference type="EMBL" id="TLS36578.1"/>
    </source>
</evidence>
<keyword evidence="4 9" id="KW-0902">Two-component regulatory system</keyword>
<dbReference type="PANTHER" id="PTHR45526:SF1">
    <property type="entry name" value="TRANSCRIPTIONAL REGULATORY PROTEIN DCUR-RELATED"/>
    <property type="match status" value="1"/>
</dbReference>
<keyword evidence="6 9" id="KW-0238">DNA-binding</keyword>
<dbReference type="GO" id="GO:0003677">
    <property type="term" value="F:DNA binding"/>
    <property type="evidence" value="ECO:0007669"/>
    <property type="project" value="UniProtKB-KW"/>
</dbReference>
<dbReference type="Pfam" id="PF20714">
    <property type="entry name" value="HTH_64"/>
    <property type="match status" value="1"/>
</dbReference>
<sequence length="230" mass="26207">MAKAKITVLLIEDDPMVQEVNRQFVERVNGFKVIDKADNGKEGMKKIKELKPDLVLLDVFMPTKDGLEVLYQIRKGQLSTDVIAITAASDSETIKTMLQNGAVDYIVKPFKFERIKKALENYRDFRGNLSNKETLSQEQIDQMLMKTTGNQRVEEKIDLPKGLNNSTLKQIKEYISRQSIAQSAEDVAEGIGIARVTARRYLEYLKETGQIELSVQYGTVGRPVNRYMRK</sequence>
<dbReference type="RefSeq" id="WP_138127225.1">
    <property type="nucleotide sequence ID" value="NZ_SWLG01000009.1"/>
</dbReference>
<evidence type="ECO:0000256" key="6">
    <source>
        <dbReference type="ARBA" id="ARBA00023125"/>
    </source>
</evidence>
<dbReference type="PROSITE" id="PS50110">
    <property type="entry name" value="RESPONSE_REGULATORY"/>
    <property type="match status" value="1"/>
</dbReference>
<reference evidence="12 13" key="1">
    <citation type="submission" date="2019-04" db="EMBL/GenBank/DDBJ databases">
        <title>Bacillus caeni sp. nov., a bacterium isolated from mangrove sediment.</title>
        <authorList>
            <person name="Huang H."/>
            <person name="Mo K."/>
            <person name="Hu Y."/>
        </authorList>
    </citation>
    <scope>NUCLEOTIDE SEQUENCE [LARGE SCALE GENOMIC DNA]</scope>
    <source>
        <strain evidence="12 13">HB172195</strain>
    </source>
</reference>
<evidence type="ECO:0000256" key="5">
    <source>
        <dbReference type="ARBA" id="ARBA00023015"/>
    </source>
</evidence>
<dbReference type="PANTHER" id="PTHR45526">
    <property type="entry name" value="TRANSCRIPTIONAL REGULATORY PROTEIN DPIA"/>
    <property type="match status" value="1"/>
</dbReference>
<keyword evidence="8 9" id="KW-0804">Transcription</keyword>
<dbReference type="GO" id="GO:0005737">
    <property type="term" value="C:cytoplasm"/>
    <property type="evidence" value="ECO:0007669"/>
    <property type="project" value="UniProtKB-SubCell"/>
</dbReference>
<evidence type="ECO:0000256" key="2">
    <source>
        <dbReference type="ARBA" id="ARBA00022490"/>
    </source>
</evidence>
<accession>A0A5R9F4L4</accession>
<dbReference type="CDD" id="cd19925">
    <property type="entry name" value="REC_citrate_TCS"/>
    <property type="match status" value="1"/>
</dbReference>
<protein>
    <recommendedName>
        <fullName evidence="9">Transcriptional regulatory protein</fullName>
    </recommendedName>
</protein>
<keyword evidence="5 9" id="KW-0805">Transcription regulation</keyword>
<dbReference type="InterPro" id="IPR011006">
    <property type="entry name" value="CheY-like_superfamily"/>
</dbReference>
<evidence type="ECO:0000256" key="3">
    <source>
        <dbReference type="ARBA" id="ARBA00022553"/>
    </source>
</evidence>
<evidence type="ECO:0000256" key="10">
    <source>
        <dbReference type="PROSITE-ProRule" id="PRU00169"/>
    </source>
</evidence>
<dbReference type="Gene3D" id="3.40.50.2300">
    <property type="match status" value="1"/>
</dbReference>
<dbReference type="SMART" id="SM00448">
    <property type="entry name" value="REC"/>
    <property type="match status" value="1"/>
</dbReference>
<keyword evidence="2 9" id="KW-0963">Cytoplasm</keyword>
<dbReference type="Proteomes" id="UP000308230">
    <property type="component" value="Unassembled WGS sequence"/>
</dbReference>
<evidence type="ECO:0000256" key="7">
    <source>
        <dbReference type="ARBA" id="ARBA00023159"/>
    </source>
</evidence>
<dbReference type="InterPro" id="IPR001789">
    <property type="entry name" value="Sig_transdc_resp-reg_receiver"/>
</dbReference>
<comment type="caution">
    <text evidence="12">The sequence shown here is derived from an EMBL/GenBank/DDBJ whole genome shotgun (WGS) entry which is preliminary data.</text>
</comment>
<evidence type="ECO:0000256" key="4">
    <source>
        <dbReference type="ARBA" id="ARBA00023012"/>
    </source>
</evidence>
<evidence type="ECO:0000256" key="9">
    <source>
        <dbReference type="PIRNR" id="PIRNR006171"/>
    </source>
</evidence>
<dbReference type="GO" id="GO:0000156">
    <property type="term" value="F:phosphorelay response regulator activity"/>
    <property type="evidence" value="ECO:0007669"/>
    <property type="project" value="TreeGrafter"/>
</dbReference>
<keyword evidence="3 10" id="KW-0597">Phosphoprotein</keyword>